<keyword evidence="2" id="KW-1185">Reference proteome</keyword>
<accession>A0ABT0BYZ8</accession>
<proteinExistence type="predicted"/>
<name>A0ABT0BYZ8_9BACT</name>
<sequence>MVTIEDLIKEGESFEIKYSEPYIEYRDGMNILHEASYYIEDGQKFFGWVEKSKRFIQINFPKDIALARFNELSNKKISKETIYNLIAILISLRDIPGCCPKEKATPKTYINISQTQEQTQEIHTIHNILRETLTQEQYNELKNLARETNNNADLLKPKIIEKIKDFGESVMSNIIASLLTNPSIWNNL</sequence>
<protein>
    <submittedName>
        <fullName evidence="1">Uncharacterized protein</fullName>
    </submittedName>
</protein>
<organism evidence="1 2">
    <name type="scientific">Parabacteroides faecalis</name>
    <dbReference type="NCBI Taxonomy" id="2924040"/>
    <lineage>
        <taxon>Bacteria</taxon>
        <taxon>Pseudomonadati</taxon>
        <taxon>Bacteroidota</taxon>
        <taxon>Bacteroidia</taxon>
        <taxon>Bacteroidales</taxon>
        <taxon>Tannerellaceae</taxon>
        <taxon>Parabacteroides</taxon>
    </lineage>
</organism>
<dbReference type="Proteomes" id="UP001165444">
    <property type="component" value="Unassembled WGS sequence"/>
</dbReference>
<gene>
    <name evidence="1" type="ORF">MUN53_05075</name>
</gene>
<comment type="caution">
    <text evidence="1">The sequence shown here is derived from an EMBL/GenBank/DDBJ whole genome shotgun (WGS) entry which is preliminary data.</text>
</comment>
<reference evidence="1 2" key="1">
    <citation type="submission" date="2022-03" db="EMBL/GenBank/DDBJ databases">
        <title>Parabacteroides sp. nov. isolated from swine feces.</title>
        <authorList>
            <person name="Bak J.E."/>
        </authorList>
    </citation>
    <scope>NUCLEOTIDE SEQUENCE [LARGE SCALE GENOMIC DNA]</scope>
    <source>
        <strain evidence="1 2">AGMB00274</strain>
    </source>
</reference>
<dbReference type="RefSeq" id="WP_243323677.1">
    <property type="nucleotide sequence ID" value="NZ_JAKZMM010000009.1"/>
</dbReference>
<evidence type="ECO:0000313" key="2">
    <source>
        <dbReference type="Proteomes" id="UP001165444"/>
    </source>
</evidence>
<evidence type="ECO:0000313" key="1">
    <source>
        <dbReference type="EMBL" id="MCJ2379987.1"/>
    </source>
</evidence>
<dbReference type="EMBL" id="JAKZMM010000009">
    <property type="protein sequence ID" value="MCJ2379987.1"/>
    <property type="molecule type" value="Genomic_DNA"/>
</dbReference>